<dbReference type="InterPro" id="IPR022037">
    <property type="entry name" value="DUF3606"/>
</dbReference>
<dbReference type="Pfam" id="PF12244">
    <property type="entry name" value="DUF3606"/>
    <property type="match status" value="1"/>
</dbReference>
<organism evidence="1 2">
    <name type="scientific">Symplocastrum torsivum CPER-KK1</name>
    <dbReference type="NCBI Taxonomy" id="450513"/>
    <lineage>
        <taxon>Bacteria</taxon>
        <taxon>Bacillati</taxon>
        <taxon>Cyanobacteriota</taxon>
        <taxon>Cyanophyceae</taxon>
        <taxon>Oscillatoriophycideae</taxon>
        <taxon>Oscillatoriales</taxon>
        <taxon>Microcoleaceae</taxon>
        <taxon>Symplocastrum</taxon>
    </lineage>
</organism>
<dbReference type="Proteomes" id="UP000753908">
    <property type="component" value="Unassembled WGS sequence"/>
</dbReference>
<dbReference type="AlphaFoldDB" id="A0A951PTP5"/>
<reference evidence="1" key="1">
    <citation type="submission" date="2021-05" db="EMBL/GenBank/DDBJ databases">
        <authorList>
            <person name="Pietrasiak N."/>
            <person name="Ward R."/>
            <person name="Stajich J.E."/>
            <person name="Kurbessoian T."/>
        </authorList>
    </citation>
    <scope>NUCLEOTIDE SEQUENCE</scope>
    <source>
        <strain evidence="1">CPER-KK1</strain>
    </source>
</reference>
<dbReference type="EMBL" id="JAHHIF010000071">
    <property type="protein sequence ID" value="MBW4548792.1"/>
    <property type="molecule type" value="Genomic_DNA"/>
</dbReference>
<accession>A0A951PTP5</accession>
<comment type="caution">
    <text evidence="1">The sequence shown here is derived from an EMBL/GenBank/DDBJ whole genome shotgun (WGS) entry which is preliminary data.</text>
</comment>
<evidence type="ECO:0000313" key="2">
    <source>
        <dbReference type="Proteomes" id="UP000753908"/>
    </source>
</evidence>
<name>A0A951PTP5_9CYAN</name>
<evidence type="ECO:0000313" key="1">
    <source>
        <dbReference type="EMBL" id="MBW4548792.1"/>
    </source>
</evidence>
<sequence length="62" mass="7307">MPDNQKIRRPLDFKRININQPYEVEYWSVRLGGVSRLKLELAVKNEGCRVPDVRKCLKSHPD</sequence>
<gene>
    <name evidence="1" type="ORF">KME25_30960</name>
</gene>
<proteinExistence type="predicted"/>
<protein>
    <submittedName>
        <fullName evidence="1">DUF3606 domain-containing protein</fullName>
    </submittedName>
</protein>
<reference evidence="1" key="2">
    <citation type="journal article" date="2022" name="Microbiol. Resour. Announc.">
        <title>Metagenome Sequencing to Explore Phylogenomics of Terrestrial Cyanobacteria.</title>
        <authorList>
            <person name="Ward R.D."/>
            <person name="Stajich J.E."/>
            <person name="Johansen J.R."/>
            <person name="Huntemann M."/>
            <person name="Clum A."/>
            <person name="Foster B."/>
            <person name="Foster B."/>
            <person name="Roux S."/>
            <person name="Palaniappan K."/>
            <person name="Varghese N."/>
            <person name="Mukherjee S."/>
            <person name="Reddy T.B.K."/>
            <person name="Daum C."/>
            <person name="Copeland A."/>
            <person name="Chen I.A."/>
            <person name="Ivanova N.N."/>
            <person name="Kyrpides N.C."/>
            <person name="Shapiro N."/>
            <person name="Eloe-Fadrosh E.A."/>
            <person name="Pietrasiak N."/>
        </authorList>
    </citation>
    <scope>NUCLEOTIDE SEQUENCE</scope>
    <source>
        <strain evidence="1">CPER-KK1</strain>
    </source>
</reference>